<dbReference type="EMBL" id="JAUEII010000002">
    <property type="protein sequence ID" value="MDN0048005.1"/>
    <property type="molecule type" value="Genomic_DNA"/>
</dbReference>
<protein>
    <submittedName>
        <fullName evidence="2">Glycosyltransferase family 2 protein</fullName>
        <ecNumber evidence="2">2.4.-.-</ecNumber>
    </submittedName>
</protein>
<keyword evidence="2" id="KW-0808">Transferase</keyword>
<feature type="domain" description="Glycosyltransferase 2-like" evidence="1">
    <location>
        <begin position="13"/>
        <end position="175"/>
    </location>
</feature>
<reference evidence="2" key="1">
    <citation type="submission" date="2023-06" db="EMBL/GenBank/DDBJ databases">
        <authorList>
            <person name="Zeman M."/>
            <person name="Kubasova T."/>
            <person name="Jahodarova E."/>
            <person name="Nykrynova M."/>
            <person name="Rychlik I."/>
        </authorList>
    </citation>
    <scope>NUCLEOTIDE SEQUENCE</scope>
    <source>
        <strain evidence="2">84_SSukc20</strain>
    </source>
</reference>
<dbReference type="EC" id="2.4.-.-" evidence="2"/>
<organism evidence="2 3">
    <name type="scientific">Bacteroides gallinaceum</name>
    <dbReference type="NCBI Taxonomy" id="1462571"/>
    <lineage>
        <taxon>Bacteria</taxon>
        <taxon>Pseudomonadati</taxon>
        <taxon>Bacteroidota</taxon>
        <taxon>Bacteroidia</taxon>
        <taxon>Bacteroidales</taxon>
        <taxon>Bacteroidaceae</taxon>
        <taxon>Bacteroides</taxon>
    </lineage>
</organism>
<gene>
    <name evidence="2" type="ORF">QVO10_01160</name>
</gene>
<sequence length="322" mass="37530">MDTEMRNDKPLVSVLLPVYNAQDTVVEAIQSILAQTYTYFELVVINDGSTDATRERILSVRDDRIRYYENEGNLGLVYTLNRGIDLCRGKYIARMDADDISLPTRFEKQVKVMEGNANIIVCGSWTSYFGDPKRVKACRDSGFSSFSSPEAIRNNLILGPGVAHPAVMIRKSILDTHHLRYDADYLCAEDYKFWMDLAPYGDFYNIPERLLMYRLSATQISWSENLVQKDSTKKARWLFLERNLSPETMKLLREDIDLKALRRARKETDNIKILEVLYMSFTKFSWMDWPYFILSGDIFRLKRFCFSCLVLKRFRPYPGTLL</sequence>
<dbReference type="SUPFAM" id="SSF53448">
    <property type="entry name" value="Nucleotide-diphospho-sugar transferases"/>
    <property type="match status" value="1"/>
</dbReference>
<dbReference type="RefSeq" id="WP_301638869.1">
    <property type="nucleotide sequence ID" value="NZ_JAUEII010000002.1"/>
</dbReference>
<keyword evidence="3" id="KW-1185">Reference proteome</keyword>
<dbReference type="PANTHER" id="PTHR22916:SF3">
    <property type="entry name" value="UDP-GLCNAC:BETAGAL BETA-1,3-N-ACETYLGLUCOSAMINYLTRANSFERASE-LIKE PROTEIN 1"/>
    <property type="match status" value="1"/>
</dbReference>
<dbReference type="Proteomes" id="UP001167871">
    <property type="component" value="Unassembled WGS sequence"/>
</dbReference>
<evidence type="ECO:0000313" key="2">
    <source>
        <dbReference type="EMBL" id="MDN0048005.1"/>
    </source>
</evidence>
<dbReference type="GO" id="GO:0016757">
    <property type="term" value="F:glycosyltransferase activity"/>
    <property type="evidence" value="ECO:0007669"/>
    <property type="project" value="UniProtKB-KW"/>
</dbReference>
<dbReference type="InterPro" id="IPR001173">
    <property type="entry name" value="Glyco_trans_2-like"/>
</dbReference>
<proteinExistence type="predicted"/>
<evidence type="ECO:0000259" key="1">
    <source>
        <dbReference type="Pfam" id="PF00535"/>
    </source>
</evidence>
<dbReference type="CDD" id="cd00761">
    <property type="entry name" value="Glyco_tranf_GTA_type"/>
    <property type="match status" value="1"/>
</dbReference>
<dbReference type="InterPro" id="IPR029044">
    <property type="entry name" value="Nucleotide-diphossugar_trans"/>
</dbReference>
<accession>A0ABT7X1P7</accession>
<dbReference type="Gene3D" id="3.90.550.10">
    <property type="entry name" value="Spore Coat Polysaccharide Biosynthesis Protein SpsA, Chain A"/>
    <property type="match status" value="1"/>
</dbReference>
<reference evidence="2" key="2">
    <citation type="submission" date="2024-05" db="EMBL/GenBank/DDBJ databases">
        <title>Identification and characterization of horizontal gene transfer across gut microbiota members of farm animals based on homology search.</title>
        <authorList>
            <person name="Schwarzerova J."/>
            <person name="Nykrynova M."/>
            <person name="Jureckova K."/>
            <person name="Cejkova D."/>
            <person name="Rychlik I."/>
        </authorList>
    </citation>
    <scope>NUCLEOTIDE SEQUENCE</scope>
    <source>
        <strain evidence="2">84_SSukc20</strain>
    </source>
</reference>
<name>A0ABT7X1P7_9BACE</name>
<evidence type="ECO:0000313" key="3">
    <source>
        <dbReference type="Proteomes" id="UP001167871"/>
    </source>
</evidence>
<comment type="caution">
    <text evidence="2">The sequence shown here is derived from an EMBL/GenBank/DDBJ whole genome shotgun (WGS) entry which is preliminary data.</text>
</comment>
<dbReference type="Pfam" id="PF00535">
    <property type="entry name" value="Glycos_transf_2"/>
    <property type="match status" value="1"/>
</dbReference>
<dbReference type="PANTHER" id="PTHR22916">
    <property type="entry name" value="GLYCOSYLTRANSFERASE"/>
    <property type="match status" value="1"/>
</dbReference>
<keyword evidence="2" id="KW-0328">Glycosyltransferase</keyword>